<protein>
    <recommendedName>
        <fullName evidence="1">AB hydrolase-1 domain-containing protein</fullName>
    </recommendedName>
</protein>
<reference evidence="2" key="1">
    <citation type="journal article" date="2009" name="Biochem. J.">
        <title>Characterization of the phenylurea hydrolases A and B: founding members of a novel amidohydrolase subgroup.</title>
        <authorList>
            <person name="Khurana J.L."/>
            <person name="Jackson C.J."/>
            <person name="Scott C."/>
            <person name="Pandey G."/>
            <person name="Horne I."/>
            <person name="Russell R.J."/>
            <person name="Herlt A."/>
            <person name="Easton C.J."/>
            <person name="Oakeshott J.G."/>
        </authorList>
    </citation>
    <scope>NUCLEOTIDE SEQUENCE</scope>
    <source>
        <strain evidence="2">JK1</strain>
    </source>
</reference>
<sequence>MSPGRSWARYWEAQLVADRHEVEVGLADHRTVVFDTGSRTARPVVFVHSAALDQRLWETTVDGLPDYRCVTYDLRGHGRSSGAPIRGIDQLAEDLLGVLDALDLAQADVVGLSLGGLVAQRIGAVARQRVRSLVLMATAAAMPVQPMLSRAGLLEDAGRAHTVETTLQRWFGDLPPTSGIGYARQCLDTVTPGDWRAVWEAMAGVDLTGGLATAPWPVTCIAGELDSSTPPSALATIAATTPNSSVIEISGAPHLIPLTHPLPVQSALLGHLSRS</sequence>
<accession>B8R4J4</accession>
<dbReference type="PRINTS" id="PR00111">
    <property type="entry name" value="ABHYDROLASE"/>
</dbReference>
<dbReference type="PANTHER" id="PTHR43433">
    <property type="entry name" value="HYDROLASE, ALPHA/BETA FOLD FAMILY PROTEIN"/>
    <property type="match status" value="1"/>
</dbReference>
<dbReference type="InterPro" id="IPR050471">
    <property type="entry name" value="AB_hydrolase"/>
</dbReference>
<dbReference type="SUPFAM" id="SSF53474">
    <property type="entry name" value="alpha/beta-Hydrolases"/>
    <property type="match status" value="1"/>
</dbReference>
<organism evidence="2">
    <name type="scientific">Mycolicibacterium brisbanense</name>
    <dbReference type="NCBI Taxonomy" id="146020"/>
    <lineage>
        <taxon>Bacteria</taxon>
        <taxon>Bacillati</taxon>
        <taxon>Actinomycetota</taxon>
        <taxon>Actinomycetes</taxon>
        <taxon>Mycobacteriales</taxon>
        <taxon>Mycobacteriaceae</taxon>
        <taxon>Mycolicibacterium</taxon>
    </lineage>
</organism>
<evidence type="ECO:0000313" key="2">
    <source>
        <dbReference type="EMBL" id="ACL11824.1"/>
    </source>
</evidence>
<dbReference type="InterPro" id="IPR000073">
    <property type="entry name" value="AB_hydrolase_1"/>
</dbReference>
<dbReference type="EMBL" id="EU851876">
    <property type="protein sequence ID" value="ACL11824.1"/>
    <property type="molecule type" value="Genomic_DNA"/>
</dbReference>
<name>B8R4J4_9MYCO</name>
<proteinExistence type="predicted"/>
<dbReference type="AlphaFoldDB" id="B8R4J4"/>
<dbReference type="PANTHER" id="PTHR43433:SF5">
    <property type="entry name" value="AB HYDROLASE-1 DOMAIN-CONTAINING PROTEIN"/>
    <property type="match status" value="1"/>
</dbReference>
<feature type="domain" description="AB hydrolase-1" evidence="1">
    <location>
        <begin position="43"/>
        <end position="146"/>
    </location>
</feature>
<dbReference type="GO" id="GO:0003824">
    <property type="term" value="F:catalytic activity"/>
    <property type="evidence" value="ECO:0007669"/>
    <property type="project" value="UniProtKB-ARBA"/>
</dbReference>
<dbReference type="Gene3D" id="3.40.50.1820">
    <property type="entry name" value="alpha/beta hydrolase"/>
    <property type="match status" value="1"/>
</dbReference>
<evidence type="ECO:0000259" key="1">
    <source>
        <dbReference type="Pfam" id="PF00561"/>
    </source>
</evidence>
<dbReference type="InterPro" id="IPR029058">
    <property type="entry name" value="AB_hydrolase_fold"/>
</dbReference>
<dbReference type="Pfam" id="PF00561">
    <property type="entry name" value="Abhydrolase_1"/>
    <property type="match status" value="1"/>
</dbReference>